<keyword evidence="7 9" id="KW-0371">Homeobox</keyword>
<dbReference type="Gene3D" id="3.40.50.720">
    <property type="entry name" value="NAD(P)-binding Rossmann-like Domain"/>
    <property type="match status" value="1"/>
</dbReference>
<feature type="domain" description="Homeobox" evidence="12">
    <location>
        <begin position="400"/>
        <end position="460"/>
    </location>
</feature>
<protein>
    <submittedName>
        <fullName evidence="13">Homeobox protein EMX1</fullName>
    </submittedName>
</protein>
<evidence type="ECO:0000256" key="1">
    <source>
        <dbReference type="ARBA" id="ARBA00004123"/>
    </source>
</evidence>
<dbReference type="SUPFAM" id="SSF51735">
    <property type="entry name" value="NAD(P)-binding Rossmann-fold domains"/>
    <property type="match status" value="1"/>
</dbReference>
<dbReference type="Pfam" id="PF00046">
    <property type="entry name" value="Homeodomain"/>
    <property type="match status" value="1"/>
</dbReference>
<dbReference type="InterPro" id="IPR017970">
    <property type="entry name" value="Homeobox_CS"/>
</dbReference>
<feature type="compositionally biased region" description="Basic and acidic residues" evidence="11">
    <location>
        <begin position="460"/>
        <end position="473"/>
    </location>
</feature>
<dbReference type="PANTHER" id="PTHR44085">
    <property type="entry name" value="SEPIAPTERIN REDUCTASE"/>
    <property type="match status" value="1"/>
</dbReference>
<dbReference type="GO" id="GO:0004757">
    <property type="term" value="F:sepiapterin reductase (NADP+) activity"/>
    <property type="evidence" value="ECO:0007669"/>
    <property type="project" value="TreeGrafter"/>
</dbReference>
<dbReference type="InterPro" id="IPR051721">
    <property type="entry name" value="Biopterin_syn/organic_redct"/>
</dbReference>
<dbReference type="PANTHER" id="PTHR44085:SF2">
    <property type="entry name" value="SEPIAPTERIN REDUCTASE"/>
    <property type="match status" value="1"/>
</dbReference>
<keyword evidence="5" id="KW-0560">Oxidoreductase</keyword>
<feature type="region of interest" description="Disordered" evidence="11">
    <location>
        <begin position="459"/>
        <end position="500"/>
    </location>
</feature>
<evidence type="ECO:0000256" key="6">
    <source>
        <dbReference type="ARBA" id="ARBA00023125"/>
    </source>
</evidence>
<keyword evidence="6 9" id="KW-0238">DNA-binding</keyword>
<dbReference type="GO" id="GO:0005737">
    <property type="term" value="C:cytoplasm"/>
    <property type="evidence" value="ECO:0007669"/>
    <property type="project" value="UniProtKB-SubCell"/>
</dbReference>
<accession>A0A8J6GSW9</accession>
<evidence type="ECO:0000256" key="2">
    <source>
        <dbReference type="ARBA" id="ARBA00004496"/>
    </source>
</evidence>
<proteinExistence type="predicted"/>
<dbReference type="InterPro" id="IPR002347">
    <property type="entry name" value="SDR_fam"/>
</dbReference>
<gene>
    <name evidence="13" type="ORF">LTLLF_127765</name>
</gene>
<organism evidence="13 14">
    <name type="scientific">Microtus ochrogaster</name>
    <name type="common">Prairie vole</name>
    <dbReference type="NCBI Taxonomy" id="79684"/>
    <lineage>
        <taxon>Eukaryota</taxon>
        <taxon>Metazoa</taxon>
        <taxon>Chordata</taxon>
        <taxon>Craniata</taxon>
        <taxon>Vertebrata</taxon>
        <taxon>Euteleostomi</taxon>
        <taxon>Mammalia</taxon>
        <taxon>Eutheria</taxon>
        <taxon>Euarchontoglires</taxon>
        <taxon>Glires</taxon>
        <taxon>Rodentia</taxon>
        <taxon>Myomorpha</taxon>
        <taxon>Muroidea</taxon>
        <taxon>Cricetidae</taxon>
        <taxon>Arvicolinae</taxon>
        <taxon>Microtus</taxon>
    </lineage>
</organism>
<dbReference type="EMBL" id="JAATJU010020799">
    <property type="protein sequence ID" value="KAH0515882.1"/>
    <property type="molecule type" value="Genomic_DNA"/>
</dbReference>
<name>A0A8J6GSW9_MICOH</name>
<evidence type="ECO:0000256" key="5">
    <source>
        <dbReference type="ARBA" id="ARBA00023002"/>
    </source>
</evidence>
<dbReference type="SUPFAM" id="SSF46689">
    <property type="entry name" value="Homeodomain-like"/>
    <property type="match status" value="1"/>
</dbReference>
<dbReference type="InterPro" id="IPR036291">
    <property type="entry name" value="NAD(P)-bd_dom_sf"/>
</dbReference>
<evidence type="ECO:0000256" key="4">
    <source>
        <dbReference type="ARBA" id="ARBA00022857"/>
    </source>
</evidence>
<keyword evidence="3" id="KW-0963">Cytoplasm</keyword>
<keyword evidence="4" id="KW-0521">NADP</keyword>
<dbReference type="GO" id="GO:0003677">
    <property type="term" value="F:DNA binding"/>
    <property type="evidence" value="ECO:0007669"/>
    <property type="project" value="UniProtKB-UniRule"/>
</dbReference>
<evidence type="ECO:0000259" key="12">
    <source>
        <dbReference type="PROSITE" id="PS50071"/>
    </source>
</evidence>
<sequence length="500" mass="54392">MEGGGLGLTVCVLTGASRGFGRALAPLLARLLSPGSVLLLSARSDSALRQLEEELGTQHPGLRVVRAAADLCTEAGVQRLLCAVRELPRPEGLQRLLLINNAGDTTDQTDQTDQTGAVGSRRLGSTLGDVSKGFLNVTDPAEVNTYWTLNLTSMLCLTSGTLNAFQDSPGLSKTVVNISSLCALQPYKGWALYCAGKAARDMLYQVLAAEEPDVRVLSYAPVAASEEPLSPTALNYPHPSAAEAAFVSGFPAAAAAGAGRSLYGGPELVFPEAMNHPALTVHPAHQLGASSLQPPHSFFGAQHRDPLHFYPWVLRNRFFGHRFQEPRRDAEKDSSVAALANSEIRWALTDLLNSEGVRGRGRRLTAPLLSVCTCVCCYRLWAAASDVPQDGLLLHGPFARKPKRIRTAFSPSQLLRLERAFEKNHYVVGAERKQLAGSLSLSETQVKVWFQNRRTKYKRQKLEEEGPESEQKKKGSHHINRWRIATKQANGEDIDVTSND</sequence>
<evidence type="ECO:0000256" key="9">
    <source>
        <dbReference type="PROSITE-ProRule" id="PRU00108"/>
    </source>
</evidence>
<dbReference type="GO" id="GO:0005634">
    <property type="term" value="C:nucleus"/>
    <property type="evidence" value="ECO:0007669"/>
    <property type="project" value="UniProtKB-SubCell"/>
</dbReference>
<feature type="DNA-binding region" description="Homeobox" evidence="9">
    <location>
        <begin position="402"/>
        <end position="461"/>
    </location>
</feature>
<evidence type="ECO:0000256" key="10">
    <source>
        <dbReference type="RuleBase" id="RU000682"/>
    </source>
</evidence>
<evidence type="ECO:0000256" key="11">
    <source>
        <dbReference type="SAM" id="MobiDB-lite"/>
    </source>
</evidence>
<evidence type="ECO:0000313" key="13">
    <source>
        <dbReference type="EMBL" id="KAH0515882.1"/>
    </source>
</evidence>
<comment type="subcellular location">
    <subcellularLocation>
        <location evidence="2">Cytoplasm</location>
    </subcellularLocation>
    <subcellularLocation>
        <location evidence="1 9 10">Nucleus</location>
    </subcellularLocation>
</comment>
<dbReference type="SMART" id="SM00389">
    <property type="entry name" value="HOX"/>
    <property type="match status" value="1"/>
</dbReference>
<dbReference type="InterPro" id="IPR009057">
    <property type="entry name" value="Homeodomain-like_sf"/>
</dbReference>
<evidence type="ECO:0000256" key="8">
    <source>
        <dbReference type="ARBA" id="ARBA00023242"/>
    </source>
</evidence>
<reference evidence="13" key="1">
    <citation type="submission" date="2020-03" db="EMBL/GenBank/DDBJ databases">
        <title>Studies in the Genomics of Life Span.</title>
        <authorList>
            <person name="Glass D."/>
        </authorList>
    </citation>
    <scope>NUCLEOTIDE SEQUENCE</scope>
    <source>
        <strain evidence="13">LTLLF</strain>
        <tissue evidence="13">Muscle</tissue>
    </source>
</reference>
<dbReference type="GO" id="GO:0006729">
    <property type="term" value="P:tetrahydrobiopterin biosynthetic process"/>
    <property type="evidence" value="ECO:0007669"/>
    <property type="project" value="TreeGrafter"/>
</dbReference>
<dbReference type="CDD" id="cd00086">
    <property type="entry name" value="homeodomain"/>
    <property type="match status" value="1"/>
</dbReference>
<dbReference type="Gene3D" id="1.10.10.60">
    <property type="entry name" value="Homeodomain-like"/>
    <property type="match status" value="1"/>
</dbReference>
<dbReference type="Pfam" id="PF00106">
    <property type="entry name" value="adh_short"/>
    <property type="match status" value="1"/>
</dbReference>
<dbReference type="InterPro" id="IPR001356">
    <property type="entry name" value="HD"/>
</dbReference>
<dbReference type="FunFam" id="1.10.10.60:FF:000081">
    <property type="entry name" value="Empty spiracles homeobox 2"/>
    <property type="match status" value="1"/>
</dbReference>
<dbReference type="AlphaFoldDB" id="A0A8J6GSW9"/>
<dbReference type="PROSITE" id="PS50071">
    <property type="entry name" value="HOMEOBOX_2"/>
    <property type="match status" value="1"/>
</dbReference>
<evidence type="ECO:0000313" key="14">
    <source>
        <dbReference type="Proteomes" id="UP000710432"/>
    </source>
</evidence>
<evidence type="ECO:0000256" key="7">
    <source>
        <dbReference type="ARBA" id="ARBA00023155"/>
    </source>
</evidence>
<keyword evidence="8 9" id="KW-0539">Nucleus</keyword>
<dbReference type="GO" id="GO:0000981">
    <property type="term" value="F:DNA-binding transcription factor activity, RNA polymerase II-specific"/>
    <property type="evidence" value="ECO:0007669"/>
    <property type="project" value="InterPro"/>
</dbReference>
<evidence type="ECO:0000256" key="3">
    <source>
        <dbReference type="ARBA" id="ARBA00022490"/>
    </source>
</evidence>
<comment type="caution">
    <text evidence="13">The sequence shown here is derived from an EMBL/GenBank/DDBJ whole genome shotgun (WGS) entry which is preliminary data.</text>
</comment>
<dbReference type="Proteomes" id="UP000710432">
    <property type="component" value="Unassembled WGS sequence"/>
</dbReference>
<dbReference type="PROSITE" id="PS00027">
    <property type="entry name" value="HOMEOBOX_1"/>
    <property type="match status" value="1"/>
</dbReference>